<dbReference type="SUPFAM" id="SSF52440">
    <property type="entry name" value="PreATP-grasp domain"/>
    <property type="match status" value="1"/>
</dbReference>
<dbReference type="PROSITE" id="PS00867">
    <property type="entry name" value="CPSASE_2"/>
    <property type="match status" value="1"/>
</dbReference>
<comment type="pathway">
    <text evidence="2">Metabolic intermediate metabolism; propanoyl-CoA degradation; succinyl-CoA from propanoyl-CoA: step 1/3.</text>
</comment>
<dbReference type="Pfam" id="PF00289">
    <property type="entry name" value="Biotin_carb_N"/>
    <property type="match status" value="1"/>
</dbReference>
<dbReference type="InterPro" id="IPR001882">
    <property type="entry name" value="Biotin_BS"/>
</dbReference>
<dbReference type="CDD" id="cd06850">
    <property type="entry name" value="biotinyl_domain"/>
    <property type="match status" value="1"/>
</dbReference>
<dbReference type="Gene3D" id="2.40.50.100">
    <property type="match status" value="1"/>
</dbReference>
<evidence type="ECO:0000256" key="8">
    <source>
        <dbReference type="ARBA" id="ARBA00022842"/>
    </source>
</evidence>
<comment type="caution">
    <text evidence="19">The sequence shown here is derived from an EMBL/GenBank/DDBJ whole genome shotgun (WGS) entry which is preliminary data.</text>
</comment>
<dbReference type="GO" id="GO:0046872">
    <property type="term" value="F:metal ion binding"/>
    <property type="evidence" value="ECO:0007669"/>
    <property type="project" value="UniProtKB-KW"/>
</dbReference>
<dbReference type="UniPathway" id="UPA00945">
    <property type="reaction ID" value="UER00908"/>
</dbReference>
<dbReference type="PROSITE" id="PS00188">
    <property type="entry name" value="BIOTIN"/>
    <property type="match status" value="1"/>
</dbReference>
<evidence type="ECO:0000256" key="13">
    <source>
        <dbReference type="ARBA" id="ARBA00023267"/>
    </source>
</evidence>
<dbReference type="SUPFAM" id="SSF51230">
    <property type="entry name" value="Single hybrid motif"/>
    <property type="match status" value="1"/>
</dbReference>
<evidence type="ECO:0000256" key="10">
    <source>
        <dbReference type="ARBA" id="ARBA00022963"/>
    </source>
</evidence>
<dbReference type="InterPro" id="IPR005482">
    <property type="entry name" value="Biotin_COase_C"/>
</dbReference>
<dbReference type="FunFam" id="2.40.50.100:FF:000003">
    <property type="entry name" value="Acetyl-CoA carboxylase biotin carboxyl carrier protein"/>
    <property type="match status" value="1"/>
</dbReference>
<evidence type="ECO:0000256" key="4">
    <source>
        <dbReference type="ARBA" id="ARBA00022598"/>
    </source>
</evidence>
<dbReference type="InterPro" id="IPR016185">
    <property type="entry name" value="PreATP-grasp_dom_sf"/>
</dbReference>
<dbReference type="NCBIfam" id="NF006367">
    <property type="entry name" value="PRK08591.1"/>
    <property type="match status" value="1"/>
</dbReference>
<keyword evidence="5" id="KW-0479">Metal-binding</keyword>
<keyword evidence="4" id="KW-0436">Ligase</keyword>
<evidence type="ECO:0000256" key="2">
    <source>
        <dbReference type="ARBA" id="ARBA00005060"/>
    </source>
</evidence>
<dbReference type="OrthoDB" id="9763189at2"/>
<dbReference type="FunFam" id="3.40.50.20:FF:000010">
    <property type="entry name" value="Propionyl-CoA carboxylase subunit alpha"/>
    <property type="match status" value="1"/>
</dbReference>
<dbReference type="InterPro" id="IPR005481">
    <property type="entry name" value="BC-like_N"/>
</dbReference>
<keyword evidence="6 15" id="KW-0547">Nucleotide-binding</keyword>
<dbReference type="EC" id="6.4.1.3" evidence="3"/>
<dbReference type="InterPro" id="IPR050856">
    <property type="entry name" value="Biotin_carboxylase_complex"/>
</dbReference>
<keyword evidence="7 15" id="KW-0067">ATP-binding</keyword>
<keyword evidence="10" id="KW-0442">Lipid degradation</keyword>
<dbReference type="GO" id="GO:0016042">
    <property type="term" value="P:lipid catabolic process"/>
    <property type="evidence" value="ECO:0007669"/>
    <property type="project" value="UniProtKB-KW"/>
</dbReference>
<keyword evidence="12" id="KW-0464">Manganese</keyword>
<keyword evidence="9" id="KW-0809">Transit peptide</keyword>
<dbReference type="Pfam" id="PF02786">
    <property type="entry name" value="CPSase_L_D2"/>
    <property type="match status" value="1"/>
</dbReference>
<keyword evidence="11" id="KW-0443">Lipid metabolism</keyword>
<dbReference type="SUPFAM" id="SSF51246">
    <property type="entry name" value="Rudiment single hybrid motif"/>
    <property type="match status" value="1"/>
</dbReference>
<accession>A0A037ZLI6</accession>
<dbReference type="AlphaFoldDB" id="A0A037ZLI6"/>
<dbReference type="Pfam" id="PF02785">
    <property type="entry name" value="Biotin_carb_C"/>
    <property type="match status" value="1"/>
</dbReference>
<dbReference type="Gene3D" id="3.30.700.30">
    <property type="match status" value="1"/>
</dbReference>
<dbReference type="EMBL" id="JFKE01000002">
    <property type="protein sequence ID" value="KAJ56499.1"/>
    <property type="molecule type" value="Genomic_DNA"/>
</dbReference>
<comment type="cofactor">
    <cofactor evidence="1">
        <name>biotin</name>
        <dbReference type="ChEBI" id="CHEBI:57586"/>
    </cofactor>
</comment>
<dbReference type="STRING" id="1454373.ACMU_06035"/>
<dbReference type="SMART" id="SM00878">
    <property type="entry name" value="Biotin_carb_C"/>
    <property type="match status" value="1"/>
</dbReference>
<dbReference type="PANTHER" id="PTHR18866">
    <property type="entry name" value="CARBOXYLASE:PYRUVATE/ACETYL-COA/PROPIONYL-COA CARBOXYLASE"/>
    <property type="match status" value="1"/>
</dbReference>
<dbReference type="PANTHER" id="PTHR18866:SF33">
    <property type="entry name" value="METHYLCROTONOYL-COA CARBOXYLASE SUBUNIT ALPHA, MITOCHONDRIAL-RELATED"/>
    <property type="match status" value="1"/>
</dbReference>
<evidence type="ECO:0000313" key="19">
    <source>
        <dbReference type="EMBL" id="KAJ56499.1"/>
    </source>
</evidence>
<organism evidence="19 20">
    <name type="scientific">Actibacterium mucosum KCTC 23349</name>
    <dbReference type="NCBI Taxonomy" id="1454373"/>
    <lineage>
        <taxon>Bacteria</taxon>
        <taxon>Pseudomonadati</taxon>
        <taxon>Pseudomonadota</taxon>
        <taxon>Alphaproteobacteria</taxon>
        <taxon>Rhodobacterales</taxon>
        <taxon>Roseobacteraceae</taxon>
        <taxon>Actibacterium</taxon>
    </lineage>
</organism>
<evidence type="ECO:0000259" key="16">
    <source>
        <dbReference type="PROSITE" id="PS50968"/>
    </source>
</evidence>
<dbReference type="RefSeq" id="WP_035256592.1">
    <property type="nucleotide sequence ID" value="NZ_JFKE01000002.1"/>
</dbReference>
<evidence type="ECO:0000256" key="9">
    <source>
        <dbReference type="ARBA" id="ARBA00022946"/>
    </source>
</evidence>
<dbReference type="PROSITE" id="PS50975">
    <property type="entry name" value="ATP_GRASP"/>
    <property type="match status" value="1"/>
</dbReference>
<dbReference type="InterPro" id="IPR000089">
    <property type="entry name" value="Biotin_lipoyl"/>
</dbReference>
<dbReference type="InterPro" id="IPR005479">
    <property type="entry name" value="CPAse_ATP-bd"/>
</dbReference>
<feature type="domain" description="Biotin carboxylation" evidence="18">
    <location>
        <begin position="1"/>
        <end position="451"/>
    </location>
</feature>
<dbReference type="Pfam" id="PF00364">
    <property type="entry name" value="Biotin_lipoyl"/>
    <property type="match status" value="1"/>
</dbReference>
<name>A0A037ZLI6_9RHOB</name>
<dbReference type="InterPro" id="IPR011054">
    <property type="entry name" value="Rudment_hybrid_motif"/>
</dbReference>
<gene>
    <name evidence="19" type="ORF">ACMU_06035</name>
</gene>
<dbReference type="PROSITE" id="PS50968">
    <property type="entry name" value="BIOTINYL_LIPOYL"/>
    <property type="match status" value="1"/>
</dbReference>
<feature type="domain" description="Lipoyl-binding" evidence="16">
    <location>
        <begin position="586"/>
        <end position="665"/>
    </location>
</feature>
<evidence type="ECO:0000256" key="1">
    <source>
        <dbReference type="ARBA" id="ARBA00001953"/>
    </source>
</evidence>
<dbReference type="Pfam" id="PF18140">
    <property type="entry name" value="PCC_BT"/>
    <property type="match status" value="1"/>
</dbReference>
<keyword evidence="8" id="KW-0460">Magnesium</keyword>
<dbReference type="Proteomes" id="UP000026249">
    <property type="component" value="Unassembled WGS sequence"/>
</dbReference>
<dbReference type="GO" id="GO:0005524">
    <property type="term" value="F:ATP binding"/>
    <property type="evidence" value="ECO:0007669"/>
    <property type="project" value="UniProtKB-UniRule"/>
</dbReference>
<evidence type="ECO:0000256" key="3">
    <source>
        <dbReference type="ARBA" id="ARBA00013050"/>
    </source>
</evidence>
<dbReference type="SUPFAM" id="SSF56059">
    <property type="entry name" value="Glutathione synthetase ATP-binding domain-like"/>
    <property type="match status" value="1"/>
</dbReference>
<evidence type="ECO:0000259" key="17">
    <source>
        <dbReference type="PROSITE" id="PS50975"/>
    </source>
</evidence>
<dbReference type="FunFam" id="3.30.470.20:FF:000028">
    <property type="entry name" value="Methylcrotonoyl-CoA carboxylase subunit alpha, mitochondrial"/>
    <property type="match status" value="1"/>
</dbReference>
<dbReference type="PROSITE" id="PS50979">
    <property type="entry name" value="BC"/>
    <property type="match status" value="1"/>
</dbReference>
<evidence type="ECO:0000256" key="14">
    <source>
        <dbReference type="ARBA" id="ARBA00049495"/>
    </source>
</evidence>
<evidence type="ECO:0000256" key="12">
    <source>
        <dbReference type="ARBA" id="ARBA00023211"/>
    </source>
</evidence>
<evidence type="ECO:0000313" key="20">
    <source>
        <dbReference type="Proteomes" id="UP000026249"/>
    </source>
</evidence>
<proteinExistence type="predicted"/>
<evidence type="ECO:0000256" key="6">
    <source>
        <dbReference type="ARBA" id="ARBA00022741"/>
    </source>
</evidence>
<protein>
    <recommendedName>
        <fullName evidence="3">propionyl-CoA carboxylase</fullName>
        <ecNumber evidence="3">6.4.1.3</ecNumber>
    </recommendedName>
</protein>
<dbReference type="InterPro" id="IPR011761">
    <property type="entry name" value="ATP-grasp"/>
</dbReference>
<dbReference type="InterPro" id="IPR041265">
    <property type="entry name" value="PCC_BT"/>
</dbReference>
<keyword evidence="20" id="KW-1185">Reference proteome</keyword>
<evidence type="ECO:0000256" key="11">
    <source>
        <dbReference type="ARBA" id="ARBA00023098"/>
    </source>
</evidence>
<dbReference type="InterPro" id="IPR011764">
    <property type="entry name" value="Biotin_carboxylation_dom"/>
</dbReference>
<reference evidence="19 20" key="1">
    <citation type="submission" date="2014-03" db="EMBL/GenBank/DDBJ databases">
        <title>Draft Genome Sequence of Actibacterium mucosum KCTC 23349, a Marine Alphaproteobacterium with Complex Ionic Requirements Isolated from Mediterranean Seawater at Malvarrosa Beach, Valencia, Spain.</title>
        <authorList>
            <person name="Arahal D.R."/>
            <person name="Shao Z."/>
            <person name="Lai Q."/>
            <person name="Pujalte M.J."/>
        </authorList>
    </citation>
    <scope>NUCLEOTIDE SEQUENCE [LARGE SCALE GENOMIC DNA]</scope>
    <source>
        <strain evidence="19 20">KCTC 23349</strain>
    </source>
</reference>
<evidence type="ECO:0000259" key="18">
    <source>
        <dbReference type="PROSITE" id="PS50979"/>
    </source>
</evidence>
<feature type="domain" description="ATP-grasp" evidence="17">
    <location>
        <begin position="120"/>
        <end position="317"/>
    </location>
</feature>
<evidence type="ECO:0000256" key="5">
    <source>
        <dbReference type="ARBA" id="ARBA00022723"/>
    </source>
</evidence>
<keyword evidence="13" id="KW-0092">Biotin</keyword>
<dbReference type="GO" id="GO:0004658">
    <property type="term" value="F:propionyl-CoA carboxylase activity"/>
    <property type="evidence" value="ECO:0007669"/>
    <property type="project" value="UniProtKB-EC"/>
</dbReference>
<dbReference type="Gene3D" id="3.30.470.20">
    <property type="entry name" value="ATP-grasp fold, B domain"/>
    <property type="match status" value="1"/>
</dbReference>
<dbReference type="FunFam" id="3.30.1490.20:FF:000003">
    <property type="entry name" value="acetyl-CoA carboxylase isoform X1"/>
    <property type="match status" value="1"/>
</dbReference>
<evidence type="ECO:0000256" key="7">
    <source>
        <dbReference type="ARBA" id="ARBA00022840"/>
    </source>
</evidence>
<comment type="catalytic activity">
    <reaction evidence="14">
        <text>propanoyl-CoA + hydrogencarbonate + ATP = (S)-methylmalonyl-CoA + ADP + phosphate + H(+)</text>
        <dbReference type="Rhea" id="RHEA:23720"/>
        <dbReference type="ChEBI" id="CHEBI:15378"/>
        <dbReference type="ChEBI" id="CHEBI:17544"/>
        <dbReference type="ChEBI" id="CHEBI:30616"/>
        <dbReference type="ChEBI" id="CHEBI:43474"/>
        <dbReference type="ChEBI" id="CHEBI:57327"/>
        <dbReference type="ChEBI" id="CHEBI:57392"/>
        <dbReference type="ChEBI" id="CHEBI:456216"/>
        <dbReference type="EC" id="6.4.1.3"/>
    </reaction>
    <physiologicalReaction direction="left-to-right" evidence="14">
        <dbReference type="Rhea" id="RHEA:23721"/>
    </physiologicalReaction>
</comment>
<evidence type="ECO:0000256" key="15">
    <source>
        <dbReference type="PROSITE-ProRule" id="PRU00409"/>
    </source>
</evidence>
<dbReference type="PROSITE" id="PS00866">
    <property type="entry name" value="CPSASE_1"/>
    <property type="match status" value="1"/>
</dbReference>
<dbReference type="InterPro" id="IPR011053">
    <property type="entry name" value="Single_hybrid_motif"/>
</dbReference>
<sequence length="665" mass="72526">MFDKILIANRGEIACRVIKTARKMGIGTVAIYSDADRNALHVEMADEAVHIGPPPANQSYIVIDKVMDAITQTGAQAVHPGYGFLSENAKFAEALEAAGVAFIGPPKGAIEAMGDKITSKKIAQDAGVSTVPGYMGLIEDADEAVKISNEIGYPVMIKASAGGGGKGMRIAWSDEEAREGFQSSKNEAANSFGDDRIFIEKFVTQPRHIEIQVLCDAHGNGIYLNERECSIQRRNQKVIEEAPSPFLDAATRKAMGEQSVALAKAVGYTSAGTVEFIVDGDRNFYFLEMNTRLQVEHPVTELITGVDLVEQMIRVANGEALTITQDDVQINGWAMESRLYAEDPYRNFLPSIGRLTRYRPPAEVADDTHAVRNDTGVYEGGEISMYYDPMIAKLCTWAPTRGEAIEEMRKALDAFEVEGIGHNLPFCSAVMDHPKFVSGDMTTAFIAEEYPDGFEGVQLDNAALERIAAATAAMYRVAEIRRSRISGRLDNHERKVGRNWVVSLQGESFALEIDADADGATVFLNDDTLRVTSDWVSGQSLARLTVGDTPLVLKVDQITNGFRIRNRGADLDVKIYSPRQAELAALMPEKLPPDTSKMLLCPMPGLIVKVDVAVGDEVQEGQALCTVEAMKMENILRAEKRATISKINAGAGDSLAVDDVIMEFE</sequence>